<dbReference type="GO" id="GO:0016491">
    <property type="term" value="F:oxidoreductase activity"/>
    <property type="evidence" value="ECO:0007669"/>
    <property type="project" value="UniProtKB-KW"/>
</dbReference>
<dbReference type="InterPro" id="IPR020904">
    <property type="entry name" value="Sc_DH/Rdtase_CS"/>
</dbReference>
<protein>
    <submittedName>
        <fullName evidence="3">Short-chain dehydrogenase</fullName>
    </submittedName>
</protein>
<sequence length="257" mass="28841">MDGMKIAVITGASSGIGKEICFALQDRIPAIQEFWLFSRRKESLQEVEEQLFRPVRLFSWDLTKEECFQKYEDLLIKENPEILFLVNAAGFGKLGRVTEISVEEQLKMLDLNVKALTAFTLKSLEYMGSSSRIIQMASAAAFLPQAEFSVYAATKSYVYSFSLSLREELRNTGVGLTVVCPGPVDTPFFAVAGGGGRMQKIKQLFMAKPKKVAKLAVMDAVLNRPLSIYGLPMKGFYLLCQMCPDMLLIPVVRKFYR</sequence>
<keyword evidence="2" id="KW-0560">Oxidoreductase</keyword>
<dbReference type="EMBL" id="BK032597">
    <property type="protein sequence ID" value="DAF50516.1"/>
    <property type="molecule type" value="Genomic_DNA"/>
</dbReference>
<comment type="similarity">
    <text evidence="1">Belongs to the short-chain dehydrogenases/reductases (SDR) family.</text>
</comment>
<name>A0A8S5SHJ3_9CAUD</name>
<evidence type="ECO:0000256" key="2">
    <source>
        <dbReference type="ARBA" id="ARBA00023002"/>
    </source>
</evidence>
<evidence type="ECO:0000313" key="3">
    <source>
        <dbReference type="EMBL" id="DAF50516.1"/>
    </source>
</evidence>
<dbReference type="PRINTS" id="PR00081">
    <property type="entry name" value="GDHRDH"/>
</dbReference>
<organism evidence="3">
    <name type="scientific">Siphoviridae sp. cthH09</name>
    <dbReference type="NCBI Taxonomy" id="2827915"/>
    <lineage>
        <taxon>Viruses</taxon>
        <taxon>Duplodnaviria</taxon>
        <taxon>Heunggongvirae</taxon>
        <taxon>Uroviricota</taxon>
        <taxon>Caudoviricetes</taxon>
    </lineage>
</organism>
<dbReference type="PANTHER" id="PTHR42901">
    <property type="entry name" value="ALCOHOL DEHYDROGENASE"/>
    <property type="match status" value="1"/>
</dbReference>
<dbReference type="Gene3D" id="3.40.50.720">
    <property type="entry name" value="NAD(P)-binding Rossmann-like Domain"/>
    <property type="match status" value="1"/>
</dbReference>
<accession>A0A8S5SHJ3</accession>
<dbReference type="InterPro" id="IPR002347">
    <property type="entry name" value="SDR_fam"/>
</dbReference>
<dbReference type="CDD" id="cd05233">
    <property type="entry name" value="SDR_c"/>
    <property type="match status" value="1"/>
</dbReference>
<dbReference type="PROSITE" id="PS00061">
    <property type="entry name" value="ADH_SHORT"/>
    <property type="match status" value="1"/>
</dbReference>
<proteinExistence type="inferred from homology"/>
<dbReference type="PANTHER" id="PTHR42901:SF1">
    <property type="entry name" value="ALCOHOL DEHYDROGENASE"/>
    <property type="match status" value="1"/>
</dbReference>
<dbReference type="SUPFAM" id="SSF51735">
    <property type="entry name" value="NAD(P)-binding Rossmann-fold domains"/>
    <property type="match status" value="1"/>
</dbReference>
<evidence type="ECO:0000256" key="1">
    <source>
        <dbReference type="ARBA" id="ARBA00006484"/>
    </source>
</evidence>
<reference evidence="3" key="1">
    <citation type="journal article" date="2021" name="Proc. Natl. Acad. Sci. U.S.A.">
        <title>A Catalog of Tens of Thousands of Viruses from Human Metagenomes Reveals Hidden Associations with Chronic Diseases.</title>
        <authorList>
            <person name="Tisza M.J."/>
            <person name="Buck C.B."/>
        </authorList>
    </citation>
    <scope>NUCLEOTIDE SEQUENCE</scope>
    <source>
        <strain evidence="3">CthH09</strain>
    </source>
</reference>
<dbReference type="InterPro" id="IPR036291">
    <property type="entry name" value="NAD(P)-bd_dom_sf"/>
</dbReference>
<dbReference type="Pfam" id="PF00106">
    <property type="entry name" value="adh_short"/>
    <property type="match status" value="1"/>
</dbReference>